<accession>A0A0L0D099</accession>
<sequence length="297" mass="32301">MKTTRQECKEQCEKDIQKIILKDKLEKQMAQQLTTLETKIDTDDIPTCICEKSLEDKMEKECLKCAQNLGGIVAPSTGVLGEIAALAVNAWKTTEIAAATKAAIAEGAAQGLAAGTKAGIKVVMDGLCRDFGLSAVDVNQLGLVFDTENYTNVLFISGSIKTEYSRLVCGDIISSSVPKKPFCTFVNKRIVDTSVVVGRGVSANEFIETTAQNMVSEAESVAAAKSAKVTAAKTAEFTTRNIAAVEATTTPYYTPIIVSIVAIVVIILIMVIIYLILRYRRKKKMKKKLQYIKLLEE</sequence>
<keyword evidence="1" id="KW-0812">Transmembrane</keyword>
<gene>
    <name evidence="2" type="ORF">PFLG_03060</name>
</gene>
<dbReference type="Proteomes" id="UP000054566">
    <property type="component" value="Unassembled WGS sequence"/>
</dbReference>
<protein>
    <submittedName>
        <fullName evidence="2">Rifin</fullName>
    </submittedName>
</protein>
<dbReference type="InterPro" id="IPR006373">
    <property type="entry name" value="VSA_Rifin"/>
</dbReference>
<feature type="transmembrane region" description="Helical" evidence="1">
    <location>
        <begin position="252"/>
        <end position="277"/>
    </location>
</feature>
<dbReference type="Pfam" id="PF02009">
    <property type="entry name" value="RIFIN"/>
    <property type="match status" value="1"/>
</dbReference>
<keyword evidence="1" id="KW-0472">Membrane</keyword>
<proteinExistence type="predicted"/>
<dbReference type="AlphaFoldDB" id="A0A0L0D099"/>
<reference evidence="3" key="1">
    <citation type="submission" date="2015-07" db="EMBL/GenBank/DDBJ databases">
        <title>Annotation of Plasmodium falciparum RAJ116.</title>
        <authorList>
            <consortium name="The Broad Institute Genome Sequencing Platform"/>
            <person name="Volkman S.K."/>
            <person name="Neafsey D.E."/>
            <person name="Dash A.P."/>
            <person name="Chitnis C.E."/>
            <person name="Hartl D.L."/>
            <person name="Young S.K."/>
            <person name="Zeng Q."/>
            <person name="Koehrsen M."/>
            <person name="Alvarado L."/>
            <person name="Berlin A."/>
            <person name="Borenstein D."/>
            <person name="Chapman S.B."/>
            <person name="Chen Z."/>
            <person name="Engels R."/>
            <person name="Freedman E."/>
            <person name="Gellesch M."/>
            <person name="Goldberg J."/>
            <person name="Griggs A."/>
            <person name="Gujja S."/>
            <person name="Heilman E.R."/>
            <person name="Heiman D.I."/>
            <person name="Howarth C."/>
            <person name="Jen D."/>
            <person name="Larson L."/>
            <person name="Mehta T."/>
            <person name="Neiman D."/>
            <person name="Park D."/>
            <person name="Pearson M."/>
            <person name="Roberts A."/>
            <person name="Saif S."/>
            <person name="Shea T."/>
            <person name="Shenoy N."/>
            <person name="Sisk P."/>
            <person name="Stolte C."/>
            <person name="Sykes S."/>
            <person name="Walk T."/>
            <person name="White J."/>
            <person name="Yandava C."/>
            <person name="Haas B."/>
            <person name="Henn M.R."/>
            <person name="Nusbaum C."/>
            <person name="Birren B."/>
        </authorList>
    </citation>
    <scope>NUCLEOTIDE SEQUENCE [LARGE SCALE GENOMIC DNA]</scope>
    <source>
        <strain evidence="3">RAJ116</strain>
    </source>
</reference>
<evidence type="ECO:0000313" key="3">
    <source>
        <dbReference type="Proteomes" id="UP000054566"/>
    </source>
</evidence>
<dbReference type="NCBIfam" id="TIGR01477">
    <property type="entry name" value="RIFIN"/>
    <property type="match status" value="1"/>
</dbReference>
<organism evidence="2 3">
    <name type="scientific">Plasmodium falciparum RAJ116</name>
    <dbReference type="NCBI Taxonomy" id="580058"/>
    <lineage>
        <taxon>Eukaryota</taxon>
        <taxon>Sar</taxon>
        <taxon>Alveolata</taxon>
        <taxon>Apicomplexa</taxon>
        <taxon>Aconoidasida</taxon>
        <taxon>Haemosporida</taxon>
        <taxon>Plasmodiidae</taxon>
        <taxon>Plasmodium</taxon>
        <taxon>Plasmodium (Laverania)</taxon>
    </lineage>
</organism>
<dbReference type="EMBL" id="GG664897">
    <property type="protein sequence ID" value="KNC38120.1"/>
    <property type="molecule type" value="Genomic_DNA"/>
</dbReference>
<reference evidence="3" key="2">
    <citation type="submission" date="2015-07" db="EMBL/GenBank/DDBJ databases">
        <title>The genome sequence of Plasmodium falciparum RAJ116.</title>
        <authorList>
            <consortium name="The Broad Institute Genome Sequencing Platform"/>
            <person name="Volkman S.K."/>
            <person name="Neafsey D.E."/>
            <person name="Dash A.P."/>
            <person name="Chitnis C.E."/>
            <person name="Hartl D.L."/>
            <person name="Young S.K."/>
            <person name="Kodira C.D."/>
            <person name="Zeng Q."/>
            <person name="Koehrsen M."/>
            <person name="Godfrey P."/>
            <person name="Alvarado L."/>
            <person name="Berlin A."/>
            <person name="Borenstein D."/>
            <person name="Chen Z."/>
            <person name="Engels R."/>
            <person name="Freedman E."/>
            <person name="Gellesch M."/>
            <person name="Goldberg J."/>
            <person name="Griggs A."/>
            <person name="Gujja S."/>
            <person name="Heiman D."/>
            <person name="Hepburn T."/>
            <person name="Howarth C."/>
            <person name="Jen D."/>
            <person name="Larson L."/>
            <person name="Lewis B."/>
            <person name="Mehta T."/>
            <person name="Park D."/>
            <person name="Pearson M."/>
            <person name="Roberts A."/>
            <person name="Saif S."/>
            <person name="Shea T."/>
            <person name="Shenoy N."/>
            <person name="Sisk P."/>
            <person name="Stolte C."/>
            <person name="Sykes S."/>
            <person name="Walk T."/>
            <person name="White J."/>
            <person name="Yandava C."/>
            <person name="Wirth D.F."/>
            <person name="Nusbaum C."/>
            <person name="Birren B."/>
        </authorList>
    </citation>
    <scope>NUCLEOTIDE SEQUENCE [LARGE SCALE GENOMIC DNA]</scope>
    <source>
        <strain evidence="3">RAJ116</strain>
    </source>
</reference>
<evidence type="ECO:0000313" key="2">
    <source>
        <dbReference type="EMBL" id="KNC38120.1"/>
    </source>
</evidence>
<evidence type="ECO:0000256" key="1">
    <source>
        <dbReference type="SAM" id="Phobius"/>
    </source>
</evidence>
<name>A0A0L0D099_PLAFA</name>
<keyword evidence="1" id="KW-1133">Transmembrane helix</keyword>